<gene>
    <name evidence="1" type="ORF">PSON_ATCC_30995.1.T0490300</name>
</gene>
<name>A0A8S1N9Q9_9CILI</name>
<comment type="caution">
    <text evidence="1">The sequence shown here is derived from an EMBL/GenBank/DDBJ whole genome shotgun (WGS) entry which is preliminary data.</text>
</comment>
<evidence type="ECO:0000313" key="2">
    <source>
        <dbReference type="Proteomes" id="UP000692954"/>
    </source>
</evidence>
<dbReference type="OrthoDB" id="283036at2759"/>
<organism evidence="1 2">
    <name type="scientific">Paramecium sonneborni</name>
    <dbReference type="NCBI Taxonomy" id="65129"/>
    <lineage>
        <taxon>Eukaryota</taxon>
        <taxon>Sar</taxon>
        <taxon>Alveolata</taxon>
        <taxon>Ciliophora</taxon>
        <taxon>Intramacronucleata</taxon>
        <taxon>Oligohymenophorea</taxon>
        <taxon>Peniculida</taxon>
        <taxon>Parameciidae</taxon>
        <taxon>Paramecium</taxon>
    </lineage>
</organism>
<reference evidence="1" key="1">
    <citation type="submission" date="2021-01" db="EMBL/GenBank/DDBJ databases">
        <authorList>
            <consortium name="Genoscope - CEA"/>
            <person name="William W."/>
        </authorList>
    </citation>
    <scope>NUCLEOTIDE SEQUENCE</scope>
</reference>
<protein>
    <submittedName>
        <fullName evidence="1">Uncharacterized protein</fullName>
    </submittedName>
</protein>
<evidence type="ECO:0000313" key="1">
    <source>
        <dbReference type="EMBL" id="CAD8086313.1"/>
    </source>
</evidence>
<accession>A0A8S1N9Q9</accession>
<proteinExistence type="predicted"/>
<dbReference type="Proteomes" id="UP000692954">
    <property type="component" value="Unassembled WGS sequence"/>
</dbReference>
<dbReference type="AlphaFoldDB" id="A0A8S1N9Q9"/>
<dbReference type="EMBL" id="CAJJDN010000049">
    <property type="protein sequence ID" value="CAD8086313.1"/>
    <property type="molecule type" value="Genomic_DNA"/>
</dbReference>
<keyword evidence="2" id="KW-1185">Reference proteome</keyword>
<sequence length="79" mass="9095">MEKNKNEVLREEEIKIEKVIRLDKTGCPIIKGQKAHKITFCDEVIVGKSIHNIIIVECYKQFNLPPNDIEVADECCILL</sequence>